<name>E5A746_LEPMJ</name>
<dbReference type="VEuPathDB" id="FungiDB:LEMA_P086800.1"/>
<gene>
    <name evidence="1" type="ORF">LEMA_P086800.1</name>
</gene>
<evidence type="ECO:0000313" key="1">
    <source>
        <dbReference type="EMBL" id="CBX99441.1"/>
    </source>
</evidence>
<evidence type="ECO:0000313" key="2">
    <source>
        <dbReference type="Proteomes" id="UP000002668"/>
    </source>
</evidence>
<dbReference type="AlphaFoldDB" id="E5A746"/>
<dbReference type="HOGENOM" id="CLU_3014630_0_0_1"/>
<accession>E5A746</accession>
<sequence>MPANGKECRFLFYPRKGLGLCPKCTASNVALYCVLCGWASGIGALFPPMHKVLVYG</sequence>
<dbReference type="Proteomes" id="UP000002668">
    <property type="component" value="Genome"/>
</dbReference>
<dbReference type="InParanoid" id="E5A746"/>
<keyword evidence="2" id="KW-1185">Reference proteome</keyword>
<organism evidence="1 2">
    <name type="scientific">Leptosphaeria maculans (strain JN3 / isolate v23.1.3 / race Av1-4-5-6-7-8)</name>
    <name type="common">Blackleg fungus</name>
    <name type="synonym">Phoma lingam</name>
    <dbReference type="NCBI Taxonomy" id="985895"/>
    <lineage>
        <taxon>Eukaryota</taxon>
        <taxon>Fungi</taxon>
        <taxon>Dikarya</taxon>
        <taxon>Ascomycota</taxon>
        <taxon>Pezizomycotina</taxon>
        <taxon>Dothideomycetes</taxon>
        <taxon>Pleosporomycetidae</taxon>
        <taxon>Pleosporales</taxon>
        <taxon>Pleosporineae</taxon>
        <taxon>Leptosphaeriaceae</taxon>
        <taxon>Plenodomus</taxon>
        <taxon>Plenodomus lingam/Leptosphaeria maculans species complex</taxon>
    </lineage>
</organism>
<dbReference type="EMBL" id="FP929136">
    <property type="protein sequence ID" value="CBX99441.1"/>
    <property type="molecule type" value="Genomic_DNA"/>
</dbReference>
<proteinExistence type="predicted"/>
<reference evidence="2" key="1">
    <citation type="journal article" date="2011" name="Nat. Commun.">
        <title>Effector diversification within compartments of the Leptosphaeria maculans genome affected by Repeat-Induced Point mutations.</title>
        <authorList>
            <person name="Rouxel T."/>
            <person name="Grandaubert J."/>
            <person name="Hane J.K."/>
            <person name="Hoede C."/>
            <person name="van de Wouw A.P."/>
            <person name="Couloux A."/>
            <person name="Dominguez V."/>
            <person name="Anthouard V."/>
            <person name="Bally P."/>
            <person name="Bourras S."/>
            <person name="Cozijnsen A.J."/>
            <person name="Ciuffetti L.M."/>
            <person name="Degrave A."/>
            <person name="Dilmaghani A."/>
            <person name="Duret L."/>
            <person name="Fudal I."/>
            <person name="Goodwin S.B."/>
            <person name="Gout L."/>
            <person name="Glaser N."/>
            <person name="Linglin J."/>
            <person name="Kema G.H.J."/>
            <person name="Lapalu N."/>
            <person name="Lawrence C.B."/>
            <person name="May K."/>
            <person name="Meyer M."/>
            <person name="Ollivier B."/>
            <person name="Poulain J."/>
            <person name="Schoch C.L."/>
            <person name="Simon A."/>
            <person name="Spatafora J.W."/>
            <person name="Stachowiak A."/>
            <person name="Turgeon B.G."/>
            <person name="Tyler B.M."/>
            <person name="Vincent D."/>
            <person name="Weissenbach J."/>
            <person name="Amselem J."/>
            <person name="Quesneville H."/>
            <person name="Oliver R.P."/>
            <person name="Wincker P."/>
            <person name="Balesdent M.-H."/>
            <person name="Howlett B.J."/>
        </authorList>
    </citation>
    <scope>NUCLEOTIDE SEQUENCE [LARGE SCALE GENOMIC DNA]</scope>
    <source>
        <strain evidence="2">JN3 / isolate v23.1.3 / race Av1-4-5-6-7-8</strain>
    </source>
</reference>
<protein>
    <submittedName>
        <fullName evidence="1">Uncharacterized protein</fullName>
    </submittedName>
</protein>